<dbReference type="AlphaFoldDB" id="A0A139GT10"/>
<accession>A0A139GT10</accession>
<protein>
    <submittedName>
        <fullName evidence="1">Uncharacterized protein</fullName>
    </submittedName>
</protein>
<dbReference type="Proteomes" id="UP000073492">
    <property type="component" value="Unassembled WGS sequence"/>
</dbReference>
<comment type="caution">
    <text evidence="1">The sequence shown here is derived from an EMBL/GenBank/DDBJ whole genome shotgun (WGS) entry which is preliminary data.</text>
</comment>
<keyword evidence="2" id="KW-1185">Reference proteome</keyword>
<reference evidence="1 2" key="1">
    <citation type="submission" date="2015-07" db="EMBL/GenBank/DDBJ databases">
        <title>Comparative genomics of the Sigatoka disease complex on banana suggests a link between parallel evolutionary changes in Pseudocercospora fijiensis and Pseudocercospora eumusae and increased virulence on the banana host.</title>
        <authorList>
            <person name="Chang T.-C."/>
            <person name="Salvucci A."/>
            <person name="Crous P.W."/>
            <person name="Stergiopoulos I."/>
        </authorList>
    </citation>
    <scope>NUCLEOTIDE SEQUENCE [LARGE SCALE GENOMIC DNA]</scope>
    <source>
        <strain evidence="1 2">CBS 116634</strain>
    </source>
</reference>
<name>A0A139GT10_9PEZI</name>
<evidence type="ECO:0000313" key="1">
    <source>
        <dbReference type="EMBL" id="KXS93299.1"/>
    </source>
</evidence>
<dbReference type="EMBL" id="LFZO01002798">
    <property type="protein sequence ID" value="KXS93299.1"/>
    <property type="molecule type" value="Genomic_DNA"/>
</dbReference>
<gene>
    <name evidence="1" type="ORF">AC579_2141</name>
</gene>
<organism evidence="1 2">
    <name type="scientific">Pseudocercospora musae</name>
    <dbReference type="NCBI Taxonomy" id="113226"/>
    <lineage>
        <taxon>Eukaryota</taxon>
        <taxon>Fungi</taxon>
        <taxon>Dikarya</taxon>
        <taxon>Ascomycota</taxon>
        <taxon>Pezizomycotina</taxon>
        <taxon>Dothideomycetes</taxon>
        <taxon>Dothideomycetidae</taxon>
        <taxon>Mycosphaerellales</taxon>
        <taxon>Mycosphaerellaceae</taxon>
        <taxon>Pseudocercospora</taxon>
    </lineage>
</organism>
<evidence type="ECO:0000313" key="2">
    <source>
        <dbReference type="Proteomes" id="UP000073492"/>
    </source>
</evidence>
<proteinExistence type="predicted"/>
<sequence>MISTLWHHLATHNPPPWISLRDSLRTAANTCLYHIHDLYPLASSGYAQPTPVDITAGLTAGLAANSCKHVFVSHFSPPETTTFRAPLSPHSNQNILLGLFVSTANAPNFTAIHGPLPFYPKTRTTCSITA</sequence>